<accession>A0A6A4I1J9</accession>
<protein>
    <submittedName>
        <fullName evidence="2">Uncharacterized protein</fullName>
    </submittedName>
</protein>
<dbReference type="AlphaFoldDB" id="A0A6A4I1J9"/>
<organism evidence="2 3">
    <name type="scientific">Gymnopus androsaceus JB14</name>
    <dbReference type="NCBI Taxonomy" id="1447944"/>
    <lineage>
        <taxon>Eukaryota</taxon>
        <taxon>Fungi</taxon>
        <taxon>Dikarya</taxon>
        <taxon>Basidiomycota</taxon>
        <taxon>Agaricomycotina</taxon>
        <taxon>Agaricomycetes</taxon>
        <taxon>Agaricomycetidae</taxon>
        <taxon>Agaricales</taxon>
        <taxon>Marasmiineae</taxon>
        <taxon>Omphalotaceae</taxon>
        <taxon>Gymnopus</taxon>
    </lineage>
</organism>
<name>A0A6A4I1J9_9AGAR</name>
<keyword evidence="3" id="KW-1185">Reference proteome</keyword>
<feature type="non-terminal residue" evidence="2">
    <location>
        <position position="1"/>
    </location>
</feature>
<feature type="region of interest" description="Disordered" evidence="1">
    <location>
        <begin position="1"/>
        <end position="27"/>
    </location>
</feature>
<evidence type="ECO:0000256" key="1">
    <source>
        <dbReference type="SAM" id="MobiDB-lite"/>
    </source>
</evidence>
<dbReference type="Proteomes" id="UP000799118">
    <property type="component" value="Unassembled WGS sequence"/>
</dbReference>
<proteinExistence type="predicted"/>
<evidence type="ECO:0000313" key="3">
    <source>
        <dbReference type="Proteomes" id="UP000799118"/>
    </source>
</evidence>
<dbReference type="EMBL" id="ML769432">
    <property type="protein sequence ID" value="KAE9402774.1"/>
    <property type="molecule type" value="Genomic_DNA"/>
</dbReference>
<reference evidence="2" key="1">
    <citation type="journal article" date="2019" name="Environ. Microbiol.">
        <title>Fungal ecological strategies reflected in gene transcription - a case study of two litter decomposers.</title>
        <authorList>
            <person name="Barbi F."/>
            <person name="Kohler A."/>
            <person name="Barry K."/>
            <person name="Baskaran P."/>
            <person name="Daum C."/>
            <person name="Fauchery L."/>
            <person name="Ihrmark K."/>
            <person name="Kuo A."/>
            <person name="LaButti K."/>
            <person name="Lipzen A."/>
            <person name="Morin E."/>
            <person name="Grigoriev I.V."/>
            <person name="Henrissat B."/>
            <person name="Lindahl B."/>
            <person name="Martin F."/>
        </authorList>
    </citation>
    <scope>NUCLEOTIDE SEQUENCE</scope>
    <source>
        <strain evidence="2">JB14</strain>
    </source>
</reference>
<sequence>DFSDAHAGHAHHHLPSAGVGGINGDLRGTGQREVSWGDCCGIPLPSAFAAARVEQAKVATKVGELRSVPGPGLGLAGKGIQPVLFD</sequence>
<gene>
    <name evidence="2" type="ORF">BT96DRAFT_816166</name>
</gene>
<evidence type="ECO:0000313" key="2">
    <source>
        <dbReference type="EMBL" id="KAE9402774.1"/>
    </source>
</evidence>